<evidence type="ECO:0000256" key="5">
    <source>
        <dbReference type="SAM" id="MobiDB-lite"/>
    </source>
</evidence>
<dbReference type="InterPro" id="IPR056767">
    <property type="entry name" value="C2H2-Znf_KIN17"/>
</dbReference>
<dbReference type="Proteomes" id="UP000053617">
    <property type="component" value="Unassembled WGS sequence"/>
</dbReference>
<keyword evidence="3" id="KW-0863">Zinc-finger</keyword>
<evidence type="ECO:0000313" key="7">
    <source>
        <dbReference type="EMBL" id="KIX10109.1"/>
    </source>
</evidence>
<feature type="compositionally biased region" description="Polar residues" evidence="5">
    <location>
        <begin position="281"/>
        <end position="300"/>
    </location>
</feature>
<feature type="domain" description="C2H2-type" evidence="6">
    <location>
        <begin position="28"/>
        <end position="50"/>
    </location>
</feature>
<feature type="compositionally biased region" description="Acidic residues" evidence="5">
    <location>
        <begin position="194"/>
        <end position="204"/>
    </location>
</feature>
<feature type="compositionally biased region" description="Basic and acidic residues" evidence="5">
    <location>
        <begin position="329"/>
        <end position="348"/>
    </location>
</feature>
<protein>
    <recommendedName>
        <fullName evidence="6">C2H2-type domain-containing protein</fullName>
    </recommendedName>
</protein>
<name>A0A0D2IVP5_9EURO</name>
<dbReference type="InterPro" id="IPR037321">
    <property type="entry name" value="KIN17-like"/>
</dbReference>
<evidence type="ECO:0000259" key="6">
    <source>
        <dbReference type="PROSITE" id="PS00028"/>
    </source>
</evidence>
<dbReference type="InterPro" id="IPR036236">
    <property type="entry name" value="Znf_C2H2_sf"/>
</dbReference>
<dbReference type="FunFam" id="1.10.10.2030:FF:000001">
    <property type="entry name" value="DNA/RNA-binding protein KIN17, putative"/>
    <property type="match status" value="1"/>
</dbReference>
<dbReference type="InterPro" id="IPR019447">
    <property type="entry name" value="DNA/RNA-bd_Kin17_WH-like_dom"/>
</dbReference>
<dbReference type="Gene3D" id="1.10.10.2030">
    <property type="entry name" value="DNA/RNA-binding protein Kin17, conserved domain"/>
    <property type="match status" value="1"/>
</dbReference>
<dbReference type="STRING" id="1442369.A0A0D2IVP5"/>
<dbReference type="EMBL" id="KN847475">
    <property type="protein sequence ID" value="KIX10109.1"/>
    <property type="molecule type" value="Genomic_DNA"/>
</dbReference>
<feature type="compositionally biased region" description="Basic and acidic residues" evidence="5">
    <location>
        <begin position="205"/>
        <end position="219"/>
    </location>
</feature>
<dbReference type="GO" id="GO:0003690">
    <property type="term" value="F:double-stranded DNA binding"/>
    <property type="evidence" value="ECO:0007669"/>
    <property type="project" value="TreeGrafter"/>
</dbReference>
<dbReference type="GO" id="GO:0008270">
    <property type="term" value="F:zinc ion binding"/>
    <property type="evidence" value="ECO:0007669"/>
    <property type="project" value="UniProtKB-KW"/>
</dbReference>
<keyword evidence="8" id="KW-1185">Reference proteome</keyword>
<evidence type="ECO:0000256" key="3">
    <source>
        <dbReference type="ARBA" id="ARBA00022771"/>
    </source>
</evidence>
<feature type="compositionally biased region" description="Polar residues" evidence="5">
    <location>
        <begin position="258"/>
        <end position="272"/>
    </location>
</feature>
<dbReference type="Pfam" id="PF25095">
    <property type="entry name" value="C2H2-zf_KIN17"/>
    <property type="match status" value="1"/>
</dbReference>
<dbReference type="AlphaFoldDB" id="A0A0D2IVP5"/>
<evidence type="ECO:0000256" key="1">
    <source>
        <dbReference type="ARBA" id="ARBA00008517"/>
    </source>
</evidence>
<comment type="similarity">
    <text evidence="1">Belongs to the KIN17 family.</text>
</comment>
<sequence>MPRAEIGSTKYIANQMKSKGLQRLRWYCQACQRQMRDENGFKCHVASESHVRQMQLIGEDPRKAINDYSNQFLKDFIQLLRTGHGEKKVNVNHFYQEYISNKQHIHMNATKWASLTEFAKYLGREGICRVDEDEKNEGRTGASGLTISWIDNSPEALRRQEALRKKERQDRGDEEREQRMIQEQIRRAKRDGMDDGADEEEEQDNDTHTEGIKRKDGEKIVLNFGTKKQSPGMSAPPTPPQTDRDDSTSDKEMDILPTSESTSQSPPRQNMASEPPDSTAKRLSTKQPLSMSFGTSSSKPKNVFASAPKKNASGSTKKPSAPPTQRPMSEAERIMKEEMERKRQRDAKAFGGGGNLFKKQRIA</sequence>
<dbReference type="SUPFAM" id="SSF57667">
    <property type="entry name" value="beta-beta-alpha zinc fingers"/>
    <property type="match status" value="1"/>
</dbReference>
<evidence type="ECO:0000313" key="8">
    <source>
        <dbReference type="Proteomes" id="UP000053617"/>
    </source>
</evidence>
<evidence type="ECO:0000256" key="2">
    <source>
        <dbReference type="ARBA" id="ARBA00022723"/>
    </source>
</evidence>
<dbReference type="GO" id="GO:0006260">
    <property type="term" value="P:DNA replication"/>
    <property type="evidence" value="ECO:0007669"/>
    <property type="project" value="TreeGrafter"/>
</dbReference>
<dbReference type="SMART" id="SM01253">
    <property type="entry name" value="Kin17_mid"/>
    <property type="match status" value="1"/>
</dbReference>
<organism evidence="7 8">
    <name type="scientific">Rhinocladiella mackenziei CBS 650.93</name>
    <dbReference type="NCBI Taxonomy" id="1442369"/>
    <lineage>
        <taxon>Eukaryota</taxon>
        <taxon>Fungi</taxon>
        <taxon>Dikarya</taxon>
        <taxon>Ascomycota</taxon>
        <taxon>Pezizomycotina</taxon>
        <taxon>Eurotiomycetes</taxon>
        <taxon>Chaetothyriomycetidae</taxon>
        <taxon>Chaetothyriales</taxon>
        <taxon>Herpotrichiellaceae</taxon>
        <taxon>Rhinocladiella</taxon>
    </lineage>
</organism>
<dbReference type="InterPro" id="IPR013087">
    <property type="entry name" value="Znf_C2H2_type"/>
</dbReference>
<dbReference type="GeneID" id="25289261"/>
<keyword evidence="2" id="KW-0479">Metal-binding</keyword>
<dbReference type="GO" id="GO:0006974">
    <property type="term" value="P:DNA damage response"/>
    <property type="evidence" value="ECO:0007669"/>
    <property type="project" value="TreeGrafter"/>
</dbReference>
<reference evidence="7 8" key="1">
    <citation type="submission" date="2015-01" db="EMBL/GenBank/DDBJ databases">
        <title>The Genome Sequence of Rhinocladiella mackenzie CBS 650.93.</title>
        <authorList>
            <consortium name="The Broad Institute Genomics Platform"/>
            <person name="Cuomo C."/>
            <person name="de Hoog S."/>
            <person name="Gorbushina A."/>
            <person name="Stielow B."/>
            <person name="Teixiera M."/>
            <person name="Abouelleil A."/>
            <person name="Chapman S.B."/>
            <person name="Priest M."/>
            <person name="Young S.K."/>
            <person name="Wortman J."/>
            <person name="Nusbaum C."/>
            <person name="Birren B."/>
        </authorList>
    </citation>
    <scope>NUCLEOTIDE SEQUENCE [LARGE SCALE GENOMIC DNA]</scope>
    <source>
        <strain evidence="7 8">CBS 650.93</strain>
    </source>
</reference>
<feature type="compositionally biased region" description="Basic and acidic residues" evidence="5">
    <location>
        <begin position="159"/>
        <end position="193"/>
    </location>
</feature>
<feature type="region of interest" description="Disordered" evidence="5">
    <location>
        <begin position="159"/>
        <end position="363"/>
    </location>
</feature>
<keyword evidence="4" id="KW-0862">Zinc</keyword>
<evidence type="ECO:0000256" key="4">
    <source>
        <dbReference type="ARBA" id="ARBA00022833"/>
    </source>
</evidence>
<dbReference type="PROSITE" id="PS00028">
    <property type="entry name" value="ZINC_FINGER_C2H2_1"/>
    <property type="match status" value="1"/>
</dbReference>
<dbReference type="InterPro" id="IPR038254">
    <property type="entry name" value="KIN17_WH-like_sf"/>
</dbReference>
<dbReference type="Pfam" id="PF10357">
    <property type="entry name" value="WH_KIN17"/>
    <property type="match status" value="1"/>
</dbReference>
<proteinExistence type="inferred from homology"/>
<dbReference type="VEuPathDB" id="FungiDB:Z518_01190"/>
<accession>A0A0D2IVP5</accession>
<dbReference type="GO" id="GO:0005634">
    <property type="term" value="C:nucleus"/>
    <property type="evidence" value="ECO:0007669"/>
    <property type="project" value="TreeGrafter"/>
</dbReference>
<dbReference type="PANTHER" id="PTHR12805">
    <property type="entry name" value="KIN17 KIN, ANTIGENIC DETERMINANT OF RECA PROTEIN HOMOLOG"/>
    <property type="match status" value="1"/>
</dbReference>
<dbReference type="PANTHER" id="PTHR12805:SF0">
    <property type="entry name" value="DNA_RNA-BINDING PROTEIN KIN17"/>
    <property type="match status" value="1"/>
</dbReference>
<dbReference type="OrthoDB" id="10266249at2759"/>
<dbReference type="HOGENOM" id="CLU_030065_0_1_1"/>
<feature type="compositionally biased region" description="Basic and acidic residues" evidence="5">
    <location>
        <begin position="242"/>
        <end position="254"/>
    </location>
</feature>
<gene>
    <name evidence="7" type="ORF">Z518_01190</name>
</gene>
<dbReference type="RefSeq" id="XP_013277245.1">
    <property type="nucleotide sequence ID" value="XM_013421791.1"/>
</dbReference>